<feature type="region of interest" description="Disordered" evidence="5">
    <location>
        <begin position="301"/>
        <end position="338"/>
    </location>
</feature>
<evidence type="ECO:0000313" key="8">
    <source>
        <dbReference type="Proteomes" id="UP000016923"/>
    </source>
</evidence>
<evidence type="ECO:0000256" key="4">
    <source>
        <dbReference type="ARBA" id="ARBA00023186"/>
    </source>
</evidence>
<evidence type="ECO:0000256" key="1">
    <source>
        <dbReference type="ARBA" id="ARBA00004173"/>
    </source>
</evidence>
<reference evidence="7 8" key="1">
    <citation type="journal article" date="2013" name="BMC Genomics">
        <title>The genome and transcriptome of the pine saprophyte Ophiostoma piceae, and a comparison with the bark beetle-associated pine pathogen Grosmannia clavigera.</title>
        <authorList>
            <person name="Haridas S."/>
            <person name="Wang Y."/>
            <person name="Lim L."/>
            <person name="Massoumi Alamouti S."/>
            <person name="Jackman S."/>
            <person name="Docking R."/>
            <person name="Robertson G."/>
            <person name="Birol I."/>
            <person name="Bohlmann J."/>
            <person name="Breuil C."/>
        </authorList>
    </citation>
    <scope>NUCLEOTIDE SEQUENCE [LARGE SCALE GENOMIC DNA]</scope>
    <source>
        <strain evidence="7 8">UAMH 11346</strain>
    </source>
</reference>
<dbReference type="InterPro" id="IPR039131">
    <property type="entry name" value="NDUFAF1"/>
</dbReference>
<dbReference type="VEuPathDB" id="FungiDB:F503_02285"/>
<evidence type="ECO:0000256" key="5">
    <source>
        <dbReference type="SAM" id="MobiDB-lite"/>
    </source>
</evidence>
<dbReference type="GO" id="GO:0010257">
    <property type="term" value="P:NADH dehydrogenase complex assembly"/>
    <property type="evidence" value="ECO:0007669"/>
    <property type="project" value="TreeGrafter"/>
</dbReference>
<dbReference type="Pfam" id="PF08547">
    <property type="entry name" value="CIA30"/>
    <property type="match status" value="1"/>
</dbReference>
<dbReference type="eggNOG" id="KOG2435">
    <property type="taxonomic scope" value="Eukaryota"/>
</dbReference>
<feature type="compositionally biased region" description="Basic and acidic residues" evidence="5">
    <location>
        <begin position="322"/>
        <end position="338"/>
    </location>
</feature>
<organism evidence="7 8">
    <name type="scientific">Ophiostoma piceae (strain UAMH 11346)</name>
    <name type="common">Sap stain fungus</name>
    <dbReference type="NCBI Taxonomy" id="1262450"/>
    <lineage>
        <taxon>Eukaryota</taxon>
        <taxon>Fungi</taxon>
        <taxon>Dikarya</taxon>
        <taxon>Ascomycota</taxon>
        <taxon>Pezizomycotina</taxon>
        <taxon>Sordariomycetes</taxon>
        <taxon>Sordariomycetidae</taxon>
        <taxon>Ophiostomatales</taxon>
        <taxon>Ophiostomataceae</taxon>
        <taxon>Ophiostoma</taxon>
    </lineage>
</organism>
<protein>
    <submittedName>
        <fullName evidence="7">Complex i intermediate-associated protein 30</fullName>
    </submittedName>
</protein>
<feature type="domain" description="NADH:ubiquinone oxidoreductase intermediate-associated protein 30" evidence="6">
    <location>
        <begin position="44"/>
        <end position="246"/>
    </location>
</feature>
<evidence type="ECO:0000259" key="6">
    <source>
        <dbReference type="Pfam" id="PF08547"/>
    </source>
</evidence>
<name>S3C1F0_OPHP1</name>
<dbReference type="InterPro" id="IPR013857">
    <property type="entry name" value="NADH-UbQ_OxRdtase-assoc_prot30"/>
</dbReference>
<evidence type="ECO:0000256" key="2">
    <source>
        <dbReference type="ARBA" id="ARBA00007884"/>
    </source>
</evidence>
<proteinExistence type="inferred from homology"/>
<dbReference type="PANTHER" id="PTHR13194">
    <property type="entry name" value="COMPLEX I INTERMEDIATE-ASSOCIATED PROTEIN 30"/>
    <property type="match status" value="1"/>
</dbReference>
<dbReference type="OMA" id="RIHKIWA"/>
<dbReference type="InterPro" id="IPR008979">
    <property type="entry name" value="Galactose-bd-like_sf"/>
</dbReference>
<sequence>MRSTLIRSGKGFWGRSADELSRLTQIIISSEAIKGPSGPKQLASFKDPDCVEDLKLMTDDEIGGFSTANLQWVPPPAFASTPSSAPAPRAGKSSDKPSTTSSPYITDGYIRFSGNISTQLPPNRPEVTRSGYAAFRTADRKLTIFGRPLWDVDSYAYLAMRVRSDGRSYMVNVQVDSMVAPTDLHQHRLFARRPGQWETIVMPWSGFVRTNHGYVVEPQSELIRTKVSSVGLGLTDRVPGPFEVCVARLWATNNPDEAEEIGPQELKDVEEQAAAESAAAIVSQQQLDSAQSAVSANIPFDSAAPTTTASPPPPSPIAGALKGKDGRPIKWEHDKESS</sequence>
<dbReference type="Proteomes" id="UP000016923">
    <property type="component" value="Unassembled WGS sequence"/>
</dbReference>
<feature type="region of interest" description="Disordered" evidence="5">
    <location>
        <begin position="76"/>
        <end position="103"/>
    </location>
</feature>
<keyword evidence="4" id="KW-0143">Chaperone</keyword>
<evidence type="ECO:0000256" key="3">
    <source>
        <dbReference type="ARBA" id="ARBA00023128"/>
    </source>
</evidence>
<keyword evidence="8" id="KW-1185">Reference proteome</keyword>
<dbReference type="GO" id="GO:0051082">
    <property type="term" value="F:unfolded protein binding"/>
    <property type="evidence" value="ECO:0007669"/>
    <property type="project" value="TreeGrafter"/>
</dbReference>
<gene>
    <name evidence="7" type="ORF">F503_02285</name>
</gene>
<dbReference type="AlphaFoldDB" id="S3C1F0"/>
<dbReference type="SUPFAM" id="SSF49785">
    <property type="entry name" value="Galactose-binding domain-like"/>
    <property type="match status" value="1"/>
</dbReference>
<dbReference type="GO" id="GO:0005739">
    <property type="term" value="C:mitochondrion"/>
    <property type="evidence" value="ECO:0007669"/>
    <property type="project" value="UniProtKB-SubCell"/>
</dbReference>
<dbReference type="HOGENOM" id="CLU_059028_1_2_1"/>
<dbReference type="STRING" id="1262450.S3C1F0"/>
<dbReference type="PANTHER" id="PTHR13194:SF18">
    <property type="entry name" value="COMPLEX I INTERMEDIATE-ASSOCIATED PROTEIN 30, MITOCHONDRIAL"/>
    <property type="match status" value="1"/>
</dbReference>
<feature type="compositionally biased region" description="Low complexity" evidence="5">
    <location>
        <begin position="78"/>
        <end position="103"/>
    </location>
</feature>
<accession>S3C1F0</accession>
<keyword evidence="3" id="KW-0496">Mitochondrion</keyword>
<comment type="subcellular location">
    <subcellularLocation>
        <location evidence="1">Mitochondrion</location>
    </subcellularLocation>
</comment>
<dbReference type="OrthoDB" id="42561at2759"/>
<evidence type="ECO:0000313" key="7">
    <source>
        <dbReference type="EMBL" id="EPE05546.1"/>
    </source>
</evidence>
<dbReference type="GO" id="GO:0006120">
    <property type="term" value="P:mitochondrial electron transport, NADH to ubiquinone"/>
    <property type="evidence" value="ECO:0007669"/>
    <property type="project" value="TreeGrafter"/>
</dbReference>
<dbReference type="EMBL" id="KE148156">
    <property type="protein sequence ID" value="EPE05546.1"/>
    <property type="molecule type" value="Genomic_DNA"/>
</dbReference>
<comment type="similarity">
    <text evidence="2">Belongs to the CIA30 family.</text>
</comment>